<dbReference type="InterPro" id="IPR006102">
    <property type="entry name" value="Ig-like_GH2"/>
</dbReference>
<comment type="catalytic activity">
    <reaction evidence="1">
        <text>Hydrolysis of terminal non-reducing beta-D-galactose residues in beta-D-galactosides.</text>
        <dbReference type="EC" id="3.2.1.23"/>
    </reaction>
</comment>
<gene>
    <name evidence="9" type="ORF">R1flu_028531</name>
</gene>
<dbReference type="Pfam" id="PF00703">
    <property type="entry name" value="Glyco_hydro_2"/>
    <property type="match status" value="1"/>
</dbReference>
<accession>A0ABD1XR02</accession>
<sequence length="1166" mass="131888">MNPRSICDIQCVPKQRITRLHQTDIPSGVLSIRNCSNMATANSGRHDWEDPNVVKWNTRRAHVPLHCHDNVQGALKFWRKRSEASLKMADEAVWGDAAVSEALESAAYWVKGLANVISLSGYWKFHLAPKPDEVPPGFQSEGFLDESWASLPVPSNWQTHDFDKPIYTNIVYPFPIDPPKVPEQNPTGCYRRQFKLPSEWKGRRTFLSFEGVDSAFYVWINGVLVGYSQDSRLPAEFDITDHCHGADSGKENVLAVQVMRWSDGSYLEDQDHWWLSGIHRDVILLSKPEVMIADYSIETEVIQEENMASIKVEVVVEAPRELVATGRLSSHSAEIILFESWPEPGSVQVAEENLPPEVVRAELQGIKDSSVGCHSRGTLRLEISKPNLWSAEKPYLYTLVLLIKTPEGEVLDCEACRIGIRQITEGYKEVLVNGKPVIFRGVNRHEHHPRVGKTNMEACMIKDIVLMKQHNINAVRNSHYPQHPRWYELCDLFGLYVVDEANIETHGFDPEPWPQPKRQLTWDPAWASAMLTRVINMVERDKNHASIIYWSLGNEAGYGPNHDAMAGWVRSRDPTRPVHYEGGGSRTKATDVVCPMYMRVWDIVKIAQDPEESRPLILCEYSHAMGNSNGNIHEYWEAINRIHGLQGGYIWDWVDQGLLKVAADGNKYWAYGGDFGDVPNDLNFCLNGLTWPDRTVHPALEEVKYVYQPIGIALSGSQVEIWDRHFFTSLDDLQFSWALHADGSVLGSGSLDIPSLGPREKYLIPSDSEPWHKLWRTSLAFEVYVTITARLSSSKRWVDAGHVVASEQLRLPPVNARHVKVLDPSDTAAQGLVLSDDNNLITVESKSRDWILTFDKAGGIINSWKVQERQLFSSGPVPCFWRAPTDNDKAAQGLNSYNFRWRAVGLDKLQILSSTGINIHHTSTHSVELKATLSLEPVDSHQYTAELVPSQAEVGRTGEHRWFTVGVTYKVYGTGDLVIEYDVQPNIKLPPLPRIGIEFQVDKRCNEVQWYGRGPFECYPDRKSAAHVGVYQFPVKDMHVPYIVPGESGGRADVRWLSLSDREAEVGLLAMSEPDKSMQMNVSFFTTQELDAATHNEELKQSDGIQVHLDHKHMGVGGDDSWTPCVHEEYLILPKPHQFTFRFRPILSGETKEFDDFYLSTLGKPS</sequence>
<dbReference type="PRINTS" id="PR00132">
    <property type="entry name" value="GLHYDRLASE2"/>
</dbReference>
<dbReference type="Pfam" id="PF02929">
    <property type="entry name" value="Bgal_small_N"/>
    <property type="match status" value="1"/>
</dbReference>
<dbReference type="GO" id="GO:0004565">
    <property type="term" value="F:beta-galactosidase activity"/>
    <property type="evidence" value="ECO:0007669"/>
    <property type="project" value="UniProtKB-EC"/>
</dbReference>
<dbReference type="EC" id="3.2.1.23" evidence="3"/>
<reference evidence="9 10" key="1">
    <citation type="submission" date="2024-09" db="EMBL/GenBank/DDBJ databases">
        <title>Chromosome-scale assembly of Riccia fluitans.</title>
        <authorList>
            <person name="Paukszto L."/>
            <person name="Sawicki J."/>
            <person name="Karawczyk K."/>
            <person name="Piernik-Szablinska J."/>
            <person name="Szczecinska M."/>
            <person name="Mazdziarz M."/>
        </authorList>
    </citation>
    <scope>NUCLEOTIDE SEQUENCE [LARGE SCALE GENOMIC DNA]</scope>
    <source>
        <strain evidence="9">Rf_01</strain>
        <tissue evidence="9">Aerial parts of the thallus</tissue>
    </source>
</reference>
<dbReference type="InterPro" id="IPR008979">
    <property type="entry name" value="Galactose-bd-like_sf"/>
</dbReference>
<evidence type="ECO:0000259" key="8">
    <source>
        <dbReference type="SMART" id="SM01038"/>
    </source>
</evidence>
<dbReference type="Gene3D" id="2.60.40.10">
    <property type="entry name" value="Immunoglobulins"/>
    <property type="match status" value="2"/>
</dbReference>
<dbReference type="AlphaFoldDB" id="A0ABD1XR02"/>
<comment type="similarity">
    <text evidence="2 7">Belongs to the glycosyl hydrolase 2 family.</text>
</comment>
<evidence type="ECO:0000256" key="5">
    <source>
        <dbReference type="ARBA" id="ARBA00023295"/>
    </source>
</evidence>
<dbReference type="SUPFAM" id="SSF49785">
    <property type="entry name" value="Galactose-binding domain-like"/>
    <property type="match status" value="1"/>
</dbReference>
<dbReference type="SMART" id="SM01038">
    <property type="entry name" value="Bgal_small_N"/>
    <property type="match status" value="1"/>
</dbReference>
<evidence type="ECO:0000256" key="2">
    <source>
        <dbReference type="ARBA" id="ARBA00007401"/>
    </source>
</evidence>
<dbReference type="InterPro" id="IPR013783">
    <property type="entry name" value="Ig-like_fold"/>
</dbReference>
<proteinExistence type="inferred from homology"/>
<keyword evidence="5 7" id="KW-0326">Glycosidase</keyword>
<dbReference type="EMBL" id="JBHFFA010000008">
    <property type="protein sequence ID" value="KAL2609958.1"/>
    <property type="molecule type" value="Genomic_DNA"/>
</dbReference>
<dbReference type="Pfam" id="PF16353">
    <property type="entry name" value="LacZ_4"/>
    <property type="match status" value="1"/>
</dbReference>
<dbReference type="Gene3D" id="2.60.120.260">
    <property type="entry name" value="Galactose-binding domain-like"/>
    <property type="match status" value="1"/>
</dbReference>
<dbReference type="InterPro" id="IPR036156">
    <property type="entry name" value="Beta-gal/glucu_dom_sf"/>
</dbReference>
<dbReference type="InterPro" id="IPR006104">
    <property type="entry name" value="Glyco_hydro_2_N"/>
</dbReference>
<evidence type="ECO:0000256" key="1">
    <source>
        <dbReference type="ARBA" id="ARBA00001412"/>
    </source>
</evidence>
<dbReference type="Pfam" id="PF02836">
    <property type="entry name" value="Glyco_hydro_2_C"/>
    <property type="match status" value="1"/>
</dbReference>
<dbReference type="InterPro" id="IPR014718">
    <property type="entry name" value="GH-type_carb-bd"/>
</dbReference>
<dbReference type="InterPro" id="IPR023230">
    <property type="entry name" value="Glyco_hydro_2_CS"/>
</dbReference>
<evidence type="ECO:0000256" key="6">
    <source>
        <dbReference type="ARBA" id="ARBA00032230"/>
    </source>
</evidence>
<name>A0ABD1XR02_9MARC</name>
<dbReference type="SUPFAM" id="SSF49303">
    <property type="entry name" value="beta-Galactosidase/glucuronidase domain"/>
    <property type="match status" value="2"/>
</dbReference>
<evidence type="ECO:0000256" key="7">
    <source>
        <dbReference type="RuleBase" id="RU361154"/>
    </source>
</evidence>
<dbReference type="SUPFAM" id="SSF74650">
    <property type="entry name" value="Galactose mutarotase-like"/>
    <property type="match status" value="1"/>
</dbReference>
<dbReference type="PANTHER" id="PTHR46323:SF2">
    <property type="entry name" value="BETA-GALACTOSIDASE"/>
    <property type="match status" value="1"/>
</dbReference>
<evidence type="ECO:0000256" key="3">
    <source>
        <dbReference type="ARBA" id="ARBA00012756"/>
    </source>
</evidence>
<keyword evidence="10" id="KW-1185">Reference proteome</keyword>
<dbReference type="Gene3D" id="3.20.20.80">
    <property type="entry name" value="Glycosidases"/>
    <property type="match status" value="1"/>
</dbReference>
<dbReference type="PANTHER" id="PTHR46323">
    <property type="entry name" value="BETA-GALACTOSIDASE"/>
    <property type="match status" value="1"/>
</dbReference>
<dbReference type="InterPro" id="IPR011013">
    <property type="entry name" value="Gal_mutarotase_sf_dom"/>
</dbReference>
<dbReference type="InterPro" id="IPR032312">
    <property type="entry name" value="LacZ_4"/>
</dbReference>
<protein>
    <recommendedName>
        <fullName evidence="3">beta-galactosidase</fullName>
        <ecNumber evidence="3">3.2.1.23</ecNumber>
    </recommendedName>
    <alternativeName>
        <fullName evidence="6">Lactase</fullName>
    </alternativeName>
</protein>
<comment type="caution">
    <text evidence="9">The sequence shown here is derived from an EMBL/GenBank/DDBJ whole genome shotgun (WGS) entry which is preliminary data.</text>
</comment>
<evidence type="ECO:0000313" key="10">
    <source>
        <dbReference type="Proteomes" id="UP001605036"/>
    </source>
</evidence>
<dbReference type="Gene3D" id="2.70.98.10">
    <property type="match status" value="1"/>
</dbReference>
<evidence type="ECO:0000256" key="4">
    <source>
        <dbReference type="ARBA" id="ARBA00022801"/>
    </source>
</evidence>
<dbReference type="InterPro" id="IPR050347">
    <property type="entry name" value="Bact_Beta-galactosidase"/>
</dbReference>
<dbReference type="PROSITE" id="PS00719">
    <property type="entry name" value="GLYCOSYL_HYDROL_F2_1"/>
    <property type="match status" value="1"/>
</dbReference>
<keyword evidence="4 7" id="KW-0378">Hydrolase</keyword>
<feature type="domain" description="Beta galactosidase small chain/" evidence="8">
    <location>
        <begin position="842"/>
        <end position="1144"/>
    </location>
</feature>
<dbReference type="InterPro" id="IPR006101">
    <property type="entry name" value="Glyco_hydro_2"/>
</dbReference>
<dbReference type="SUPFAM" id="SSF51445">
    <property type="entry name" value="(Trans)glycosidases"/>
    <property type="match status" value="1"/>
</dbReference>
<dbReference type="InterPro" id="IPR006103">
    <property type="entry name" value="Glyco_hydro_2_cat"/>
</dbReference>
<organism evidence="9 10">
    <name type="scientific">Riccia fluitans</name>
    <dbReference type="NCBI Taxonomy" id="41844"/>
    <lineage>
        <taxon>Eukaryota</taxon>
        <taxon>Viridiplantae</taxon>
        <taxon>Streptophyta</taxon>
        <taxon>Embryophyta</taxon>
        <taxon>Marchantiophyta</taxon>
        <taxon>Marchantiopsida</taxon>
        <taxon>Marchantiidae</taxon>
        <taxon>Marchantiales</taxon>
        <taxon>Ricciaceae</taxon>
        <taxon>Riccia</taxon>
    </lineage>
</organism>
<dbReference type="FunFam" id="3.20.20.80:FF:000018">
    <property type="entry name" value="Beta-galactosidase"/>
    <property type="match status" value="1"/>
</dbReference>
<dbReference type="InterPro" id="IPR017853">
    <property type="entry name" value="GH"/>
</dbReference>
<evidence type="ECO:0000313" key="9">
    <source>
        <dbReference type="EMBL" id="KAL2609958.1"/>
    </source>
</evidence>
<dbReference type="InterPro" id="IPR004199">
    <property type="entry name" value="B-gal_small/dom_5"/>
</dbReference>
<dbReference type="Pfam" id="PF02837">
    <property type="entry name" value="Glyco_hydro_2_N"/>
    <property type="match status" value="1"/>
</dbReference>
<dbReference type="Proteomes" id="UP001605036">
    <property type="component" value="Unassembled WGS sequence"/>
</dbReference>